<feature type="transmembrane region" description="Helical" evidence="10">
    <location>
        <begin position="385"/>
        <end position="403"/>
    </location>
</feature>
<dbReference type="PIRSF" id="PIRSF006603">
    <property type="entry name" value="DinF"/>
    <property type="match status" value="1"/>
</dbReference>
<proteinExistence type="inferred from homology"/>
<evidence type="ECO:0000313" key="12">
    <source>
        <dbReference type="Proteomes" id="UP000501830"/>
    </source>
</evidence>
<dbReference type="AlphaFoldDB" id="A0A6G7WI81"/>
<dbReference type="InterPro" id="IPR045070">
    <property type="entry name" value="MATE_MepA-like"/>
</dbReference>
<dbReference type="GO" id="GO:0005886">
    <property type="term" value="C:plasma membrane"/>
    <property type="evidence" value="ECO:0007669"/>
    <property type="project" value="UniProtKB-SubCell"/>
</dbReference>
<evidence type="ECO:0000256" key="10">
    <source>
        <dbReference type="SAM" id="Phobius"/>
    </source>
</evidence>
<dbReference type="Proteomes" id="UP000501830">
    <property type="component" value="Chromosome"/>
</dbReference>
<comment type="subcellular location">
    <subcellularLocation>
        <location evidence="1">Cell membrane</location>
        <topology evidence="1">Multi-pass membrane protein</topology>
    </subcellularLocation>
</comment>
<dbReference type="CDD" id="cd13143">
    <property type="entry name" value="MATE_MepA_like"/>
    <property type="match status" value="1"/>
</dbReference>
<reference evidence="11 12" key="1">
    <citation type="journal article" date="2017" name="Int. J. Syst. Evol. Microbiol.">
        <title>Jeotgalibaca porci sp. nov. and Jeotgalibaca arthritidis sp. nov., isolated from pigs, and emended description of the genus Jeotgalibaca.</title>
        <authorList>
            <person name="Zamora L."/>
            <person name="Perez-Sancho M."/>
            <person name="Dominguez L."/>
            <person name="Fernandez-Garayzabal J.F."/>
            <person name="Vela A.I."/>
        </authorList>
    </citation>
    <scope>NUCLEOTIDE SEQUENCE [LARGE SCALE GENOMIC DNA]</scope>
    <source>
        <strain evidence="11 12">CCUG 69148</strain>
    </source>
</reference>
<feature type="transmembrane region" description="Helical" evidence="10">
    <location>
        <begin position="128"/>
        <end position="145"/>
    </location>
</feature>
<evidence type="ECO:0000256" key="8">
    <source>
        <dbReference type="ARBA" id="ARBA00023136"/>
    </source>
</evidence>
<sequence length="436" mass="47795">MRTIHREFYQFVTFSIMSMVGQSLFILADTFFIANGVGAQGLAALNIVLPVVNIINGLGWMFGVGGATQFAITKSQGMLDKANNHFTQTVVAASLIAILFTLLSQMFVDDILGFLGVTPALFEMSRSYFTILTLFTPLFILNNVFITFIRNDFNPRLAMIGMILGGIINIIFDYIFIYPMRMGLTGAAIATVFSPAVGLMICSFHFKYSRRTLAFQPIRLRFGSILATLRNGFSSFLNEFSSAFVMLIFNLIVLDLAGDIGVSAYSIVANMNIIAVAIFTGIGQGVQPLVSAYHGKDNREAVNTVLRLGLRTALIIGGLFVAIGLFLPDLIVAIFNGDGNIELAKLATPGVRLYFTSFLFTGVNFTMIFYLAAINEGKKSMVISALRGLVFVYPAVALLSRSLGLTGVWLAMTVVEILTLIGILMIFWNERRKRVV</sequence>
<dbReference type="InterPro" id="IPR002528">
    <property type="entry name" value="MATE_fam"/>
</dbReference>
<dbReference type="PANTHER" id="PTHR43823:SF3">
    <property type="entry name" value="MULTIDRUG EXPORT PROTEIN MEPA"/>
    <property type="match status" value="1"/>
</dbReference>
<feature type="transmembrane region" description="Helical" evidence="10">
    <location>
        <begin position="409"/>
        <end position="428"/>
    </location>
</feature>
<dbReference type="InterPro" id="IPR048279">
    <property type="entry name" value="MdtK-like"/>
</dbReference>
<evidence type="ECO:0000256" key="5">
    <source>
        <dbReference type="ARBA" id="ARBA00022475"/>
    </source>
</evidence>
<dbReference type="GeneID" id="94553153"/>
<dbReference type="EMBL" id="CP049889">
    <property type="protein sequence ID" value="QIK51908.1"/>
    <property type="molecule type" value="Genomic_DNA"/>
</dbReference>
<keyword evidence="12" id="KW-1185">Reference proteome</keyword>
<keyword evidence="6 10" id="KW-0812">Transmembrane</keyword>
<evidence type="ECO:0000256" key="2">
    <source>
        <dbReference type="ARBA" id="ARBA00008417"/>
    </source>
</evidence>
<organism evidence="11 12">
    <name type="scientific">Jeotgalibaca porci</name>
    <dbReference type="NCBI Taxonomy" id="1868793"/>
    <lineage>
        <taxon>Bacteria</taxon>
        <taxon>Bacillati</taxon>
        <taxon>Bacillota</taxon>
        <taxon>Bacilli</taxon>
        <taxon>Lactobacillales</taxon>
        <taxon>Carnobacteriaceae</taxon>
        <taxon>Jeotgalibaca</taxon>
    </lineage>
</organism>
<feature type="transmembrane region" description="Helical" evidence="10">
    <location>
        <begin position="85"/>
        <end position="108"/>
    </location>
</feature>
<feature type="transmembrane region" description="Helical" evidence="10">
    <location>
        <begin position="157"/>
        <end position="177"/>
    </location>
</feature>
<keyword evidence="9" id="KW-0046">Antibiotic resistance</keyword>
<dbReference type="GO" id="GO:0015297">
    <property type="term" value="F:antiporter activity"/>
    <property type="evidence" value="ECO:0007669"/>
    <property type="project" value="InterPro"/>
</dbReference>
<feature type="transmembrane region" description="Helical" evidence="10">
    <location>
        <begin position="355"/>
        <end position="373"/>
    </location>
</feature>
<feature type="transmembrane region" description="Helical" evidence="10">
    <location>
        <begin position="183"/>
        <end position="206"/>
    </location>
</feature>
<protein>
    <recommendedName>
        <fullName evidence="3">Multidrug export protein MepA</fullName>
    </recommendedName>
</protein>
<feature type="transmembrane region" description="Helical" evidence="10">
    <location>
        <begin position="313"/>
        <end position="335"/>
    </location>
</feature>
<keyword evidence="7 10" id="KW-1133">Transmembrane helix</keyword>
<dbReference type="GO" id="GO:0046677">
    <property type="term" value="P:response to antibiotic"/>
    <property type="evidence" value="ECO:0007669"/>
    <property type="project" value="UniProtKB-KW"/>
</dbReference>
<feature type="transmembrane region" description="Helical" evidence="10">
    <location>
        <begin position="273"/>
        <end position="293"/>
    </location>
</feature>
<dbReference type="InterPro" id="IPR051327">
    <property type="entry name" value="MATE_MepA_subfamily"/>
</dbReference>
<gene>
    <name evidence="11" type="ORF">G7058_07645</name>
</gene>
<feature type="transmembrane region" description="Helical" evidence="10">
    <location>
        <begin position="54"/>
        <end position="73"/>
    </location>
</feature>
<dbReference type="PANTHER" id="PTHR43823">
    <property type="entry name" value="SPORULATION PROTEIN YKVU"/>
    <property type="match status" value="1"/>
</dbReference>
<evidence type="ECO:0000256" key="7">
    <source>
        <dbReference type="ARBA" id="ARBA00022989"/>
    </source>
</evidence>
<keyword evidence="5" id="KW-1003">Cell membrane</keyword>
<evidence type="ECO:0000256" key="3">
    <source>
        <dbReference type="ARBA" id="ARBA00022106"/>
    </source>
</evidence>
<keyword evidence="8 10" id="KW-0472">Membrane</keyword>
<keyword evidence="4" id="KW-0813">Transport</keyword>
<dbReference type="KEGG" id="jpo:G7058_07645"/>
<dbReference type="Pfam" id="PF01554">
    <property type="entry name" value="MatE"/>
    <property type="match status" value="2"/>
</dbReference>
<evidence type="ECO:0000256" key="4">
    <source>
        <dbReference type="ARBA" id="ARBA00022448"/>
    </source>
</evidence>
<accession>A0A6G7WI81</accession>
<evidence type="ECO:0000313" key="11">
    <source>
        <dbReference type="EMBL" id="QIK51908.1"/>
    </source>
</evidence>
<evidence type="ECO:0000256" key="6">
    <source>
        <dbReference type="ARBA" id="ARBA00022692"/>
    </source>
</evidence>
<comment type="similarity">
    <text evidence="2">Belongs to the multi antimicrobial extrusion (MATE) (TC 2.A.66.1) family. MepA subfamily.</text>
</comment>
<feature type="transmembrane region" description="Helical" evidence="10">
    <location>
        <begin position="12"/>
        <end position="34"/>
    </location>
</feature>
<evidence type="ECO:0000256" key="1">
    <source>
        <dbReference type="ARBA" id="ARBA00004651"/>
    </source>
</evidence>
<feature type="transmembrane region" description="Helical" evidence="10">
    <location>
        <begin position="243"/>
        <end position="267"/>
    </location>
</feature>
<dbReference type="RefSeq" id="WP_166062969.1">
    <property type="nucleotide sequence ID" value="NZ_CP049889.1"/>
</dbReference>
<evidence type="ECO:0000256" key="9">
    <source>
        <dbReference type="ARBA" id="ARBA00023251"/>
    </source>
</evidence>
<dbReference type="GO" id="GO:0042910">
    <property type="term" value="F:xenobiotic transmembrane transporter activity"/>
    <property type="evidence" value="ECO:0007669"/>
    <property type="project" value="InterPro"/>
</dbReference>
<name>A0A6G7WI81_9LACT</name>